<dbReference type="Pfam" id="PF13561">
    <property type="entry name" value="adh_short_C2"/>
    <property type="match status" value="1"/>
</dbReference>
<dbReference type="Gene3D" id="3.40.50.720">
    <property type="entry name" value="NAD(P)-binding Rossmann-like Domain"/>
    <property type="match status" value="1"/>
</dbReference>
<accession>A0A847RKK2</accession>
<evidence type="ECO:0000313" key="3">
    <source>
        <dbReference type="EMBL" id="NLR66350.1"/>
    </source>
</evidence>
<dbReference type="AlphaFoldDB" id="A0A847RKK2"/>
<protein>
    <submittedName>
        <fullName evidence="3">SDR family oxidoreductase</fullName>
    </submittedName>
</protein>
<comment type="similarity">
    <text evidence="1">Belongs to the short-chain dehydrogenases/reductases (SDR) family.</text>
</comment>
<dbReference type="InterPro" id="IPR002347">
    <property type="entry name" value="SDR_fam"/>
</dbReference>
<dbReference type="InterPro" id="IPR051122">
    <property type="entry name" value="SDR_DHRS6-like"/>
</dbReference>
<dbReference type="Proteomes" id="UP000570474">
    <property type="component" value="Unassembled WGS sequence"/>
</dbReference>
<evidence type="ECO:0000256" key="1">
    <source>
        <dbReference type="ARBA" id="ARBA00006484"/>
    </source>
</evidence>
<proteinExistence type="inferred from homology"/>
<dbReference type="InterPro" id="IPR036291">
    <property type="entry name" value="NAD(P)-bd_dom_sf"/>
</dbReference>
<dbReference type="PANTHER" id="PTHR43477">
    <property type="entry name" value="DIHYDROANTICAPSIN 7-DEHYDROGENASE"/>
    <property type="match status" value="1"/>
</dbReference>
<organism evidence="3 4">
    <name type="scientific">Chitinophaga varians</name>
    <dbReference type="NCBI Taxonomy" id="2202339"/>
    <lineage>
        <taxon>Bacteria</taxon>
        <taxon>Pseudomonadati</taxon>
        <taxon>Bacteroidota</taxon>
        <taxon>Chitinophagia</taxon>
        <taxon>Chitinophagales</taxon>
        <taxon>Chitinophagaceae</taxon>
        <taxon>Chitinophaga</taxon>
    </lineage>
</organism>
<evidence type="ECO:0000313" key="4">
    <source>
        <dbReference type="Proteomes" id="UP000570474"/>
    </source>
</evidence>
<name>A0A847RKK2_9BACT</name>
<evidence type="ECO:0000256" key="2">
    <source>
        <dbReference type="ARBA" id="ARBA00023002"/>
    </source>
</evidence>
<keyword evidence="2" id="KW-0560">Oxidoreductase</keyword>
<dbReference type="PANTHER" id="PTHR43477:SF1">
    <property type="entry name" value="DIHYDROANTICAPSIN 7-DEHYDROGENASE"/>
    <property type="match status" value="1"/>
</dbReference>
<dbReference type="PRINTS" id="PR00081">
    <property type="entry name" value="GDHRDH"/>
</dbReference>
<comment type="caution">
    <text evidence="3">The sequence shown here is derived from an EMBL/GenBank/DDBJ whole genome shotgun (WGS) entry which is preliminary data.</text>
</comment>
<dbReference type="SUPFAM" id="SSF51735">
    <property type="entry name" value="NAD(P)-binding Rossmann-fold domains"/>
    <property type="match status" value="1"/>
</dbReference>
<keyword evidence="4" id="KW-1185">Reference proteome</keyword>
<dbReference type="EMBL" id="JABAIA010000002">
    <property type="protein sequence ID" value="NLR66350.1"/>
    <property type="molecule type" value="Genomic_DNA"/>
</dbReference>
<dbReference type="GO" id="GO:0016491">
    <property type="term" value="F:oxidoreductase activity"/>
    <property type="evidence" value="ECO:0007669"/>
    <property type="project" value="UniProtKB-KW"/>
</dbReference>
<dbReference type="RefSeq" id="WP_168872281.1">
    <property type="nucleotide sequence ID" value="NZ_JABAIA010000002.1"/>
</dbReference>
<sequence length="263" mass="28542">MVKEFASKQYWALVLGGSSGLGLASAYRLASHGMHLCIVHRNAGVEMDAVNTAFEALRATGVQVLAFNINAAQAERRTLVLEELRKKMGPEGRVRCLLHSVAKGTLKGMTTAPALQTDDLMITLEHMAVSLYDWTRAIWEQQLFAADARVLAFTSEGSHRAWKHYAAVSAAKAALEAMSRSIALEFAPYGIRANCIQAGVTDTRSLRMIPGHEQLLEHSIARSPFGRLTTADDVADVVYLLCKDEAAWVNGAVIPVDGGAHIQ</sequence>
<reference evidence="3 4" key="1">
    <citation type="submission" date="2020-04" db="EMBL/GenBank/DDBJ databases">
        <authorList>
            <person name="Yin C."/>
        </authorList>
    </citation>
    <scope>NUCLEOTIDE SEQUENCE [LARGE SCALE GENOMIC DNA]</scope>
    <source>
        <strain evidence="3 4">Ae27</strain>
    </source>
</reference>
<gene>
    <name evidence="3" type="ORF">HGH92_18730</name>
</gene>